<keyword evidence="2" id="KW-1185">Reference proteome</keyword>
<organism evidence="1 2">
    <name type="scientific">Heyndrickxia oleronia</name>
    <dbReference type="NCBI Taxonomy" id="38875"/>
    <lineage>
        <taxon>Bacteria</taxon>
        <taxon>Bacillati</taxon>
        <taxon>Bacillota</taxon>
        <taxon>Bacilli</taxon>
        <taxon>Bacillales</taxon>
        <taxon>Bacillaceae</taxon>
        <taxon>Heyndrickxia</taxon>
    </lineage>
</organism>
<dbReference type="EMBL" id="MTLA01000048">
    <property type="protein sequence ID" value="OOP69579.1"/>
    <property type="molecule type" value="Genomic_DNA"/>
</dbReference>
<dbReference type="RefSeq" id="WP_058005665.1">
    <property type="nucleotide sequence ID" value="NZ_CP065424.1"/>
</dbReference>
<sequence>MTVIRDMTELSMMSITDWNNSEVEHFHHSFQQILPYLNAEGQTIYKEIIEEIERRKSHYS</sequence>
<proteinExistence type="predicted"/>
<name>A0A8E2LGV4_9BACI</name>
<accession>A0A8E2LGV4</accession>
<gene>
    <name evidence="1" type="ORF">BWZ43_04450</name>
</gene>
<evidence type="ECO:0000313" key="2">
    <source>
        <dbReference type="Proteomes" id="UP000189761"/>
    </source>
</evidence>
<protein>
    <submittedName>
        <fullName evidence="1">Uncharacterized protein</fullName>
    </submittedName>
</protein>
<reference evidence="1 2" key="1">
    <citation type="submission" date="2017-01" db="EMBL/GenBank/DDBJ databases">
        <title>Draft genome sequence of Bacillus oleronius.</title>
        <authorList>
            <person name="Allam M."/>
        </authorList>
    </citation>
    <scope>NUCLEOTIDE SEQUENCE [LARGE SCALE GENOMIC DNA]</scope>
    <source>
        <strain evidence="1 2">DSM 9356</strain>
    </source>
</reference>
<comment type="caution">
    <text evidence="1">The sequence shown here is derived from an EMBL/GenBank/DDBJ whole genome shotgun (WGS) entry which is preliminary data.</text>
</comment>
<evidence type="ECO:0000313" key="1">
    <source>
        <dbReference type="EMBL" id="OOP69579.1"/>
    </source>
</evidence>
<dbReference type="Proteomes" id="UP000189761">
    <property type="component" value="Unassembled WGS sequence"/>
</dbReference>
<dbReference type="AlphaFoldDB" id="A0A8E2LGV4"/>